<reference evidence="9" key="1">
    <citation type="submission" date="2025-08" db="UniProtKB">
        <authorList>
            <consortium name="RefSeq"/>
        </authorList>
    </citation>
    <scope>IDENTIFICATION</scope>
    <source>
        <tissue evidence="9">Testes</tissue>
    </source>
</reference>
<protein>
    <submittedName>
        <fullName evidence="9">Acetylcholine receptor subunit alpha-L1-like</fullName>
    </submittedName>
</protein>
<dbReference type="Gene3D" id="2.70.170.10">
    <property type="entry name" value="Neurotransmitter-gated ion-channel ligand-binding domain"/>
    <property type="match status" value="1"/>
</dbReference>
<keyword evidence="5" id="KW-0407">Ion channel</keyword>
<feature type="domain" description="Neurotransmitter-gated ion-channel ligand-binding" evidence="6">
    <location>
        <begin position="84"/>
        <end position="191"/>
    </location>
</feature>
<evidence type="ECO:0000256" key="1">
    <source>
        <dbReference type="ARBA" id="ARBA00004141"/>
    </source>
</evidence>
<dbReference type="InterPro" id="IPR036719">
    <property type="entry name" value="Neuro-gated_channel_TM_sf"/>
</dbReference>
<dbReference type="SUPFAM" id="SSF63712">
    <property type="entry name" value="Nicotinic receptor ligand binding domain-like"/>
    <property type="match status" value="1"/>
</dbReference>
<evidence type="ECO:0000256" key="2">
    <source>
        <dbReference type="ARBA" id="ARBA00022692"/>
    </source>
</evidence>
<keyword evidence="2 5" id="KW-0812">Transmembrane</keyword>
<dbReference type="InterPro" id="IPR038050">
    <property type="entry name" value="Neuro_actylchol_rec"/>
</dbReference>
<proteinExistence type="inferred from homology"/>
<evidence type="ECO:0000313" key="8">
    <source>
        <dbReference type="Proteomes" id="UP000694865"/>
    </source>
</evidence>
<dbReference type="CDD" id="cd19064">
    <property type="entry name" value="LGIC_TM_nAChR"/>
    <property type="match status" value="1"/>
</dbReference>
<keyword evidence="5" id="KW-0813">Transport</keyword>
<evidence type="ECO:0000259" key="7">
    <source>
        <dbReference type="Pfam" id="PF02932"/>
    </source>
</evidence>
<dbReference type="Pfam" id="PF02932">
    <property type="entry name" value="Neur_chan_memb"/>
    <property type="match status" value="1"/>
</dbReference>
<dbReference type="Pfam" id="PF02931">
    <property type="entry name" value="Neur_chan_LBD"/>
    <property type="match status" value="2"/>
</dbReference>
<feature type="transmembrane region" description="Helical" evidence="5">
    <location>
        <begin position="257"/>
        <end position="278"/>
    </location>
</feature>
<dbReference type="GeneID" id="102806101"/>
<dbReference type="PROSITE" id="PS00236">
    <property type="entry name" value="NEUROTR_ION_CHANNEL"/>
    <property type="match status" value="1"/>
</dbReference>
<keyword evidence="5" id="KW-0406">Ion transport</keyword>
<accession>A0ABM0MJV4</accession>
<keyword evidence="3 5" id="KW-1133">Transmembrane helix</keyword>
<dbReference type="InterPro" id="IPR006202">
    <property type="entry name" value="Neur_chan_lig-bd"/>
</dbReference>
<gene>
    <name evidence="9" type="primary">LOC102806101</name>
</gene>
<feature type="domain" description="Neurotransmitter-gated ion-channel ligand-binding" evidence="6">
    <location>
        <begin position="2"/>
        <end position="51"/>
    </location>
</feature>
<name>A0ABM0MJV4_SACKO</name>
<organism evidence="8 9">
    <name type="scientific">Saccoglossus kowalevskii</name>
    <name type="common">Acorn worm</name>
    <dbReference type="NCBI Taxonomy" id="10224"/>
    <lineage>
        <taxon>Eukaryota</taxon>
        <taxon>Metazoa</taxon>
        <taxon>Hemichordata</taxon>
        <taxon>Enteropneusta</taxon>
        <taxon>Harrimaniidae</taxon>
        <taxon>Saccoglossus</taxon>
    </lineage>
</organism>
<feature type="transmembrane region" description="Helical" evidence="5">
    <location>
        <begin position="192"/>
        <end position="216"/>
    </location>
</feature>
<keyword evidence="4 5" id="KW-0472">Membrane</keyword>
<sequence>MITTRVWLNQEWRDIRLTWNPANYSGVDNVIVPFGDVWYPDMVLLDIMNVNIVNYVALLKTKLKLSLSNHKQFGKHEDNSYVLQTPLYTRIYYDGTISMGPPTMLISPCLIDILHFPFDEQSCHLSFGTWEYTGNETFLQPMDDHVVKEDYLDNVEWEVIDSKAESLIESYPCCPQVFSLVTFTLVMRRKPLYYLINLTLPCAILTILTLFTFYLPADSGEKLTLGISILLTLSVLSVIVSDTLPATSTGVPLIEQYIIFSMALVMISVIMTIVIVNVNHRNGRTYKLTPRVRKFMLQTLPPYLCLRPVSDE</sequence>
<comment type="subcellular location">
    <subcellularLocation>
        <location evidence="1">Membrane</location>
        <topology evidence="1">Multi-pass membrane protein</topology>
    </subcellularLocation>
</comment>
<dbReference type="CDD" id="cd18997">
    <property type="entry name" value="LGIC_ECD_nAChR"/>
    <property type="match status" value="1"/>
</dbReference>
<comment type="similarity">
    <text evidence="5">Belongs to the ligand-gated ion channel (TC 1.A.9) family.</text>
</comment>
<dbReference type="Proteomes" id="UP000694865">
    <property type="component" value="Unplaced"/>
</dbReference>
<dbReference type="InterPro" id="IPR006201">
    <property type="entry name" value="Neur_channel"/>
</dbReference>
<dbReference type="SUPFAM" id="SSF90112">
    <property type="entry name" value="Neurotransmitter-gated ion-channel transmembrane pore"/>
    <property type="match status" value="1"/>
</dbReference>
<keyword evidence="8" id="KW-1185">Reference proteome</keyword>
<evidence type="ECO:0000256" key="5">
    <source>
        <dbReference type="RuleBase" id="RU000687"/>
    </source>
</evidence>
<dbReference type="Gene3D" id="1.20.58.390">
    <property type="entry name" value="Neurotransmitter-gated ion-channel transmembrane domain"/>
    <property type="match status" value="1"/>
</dbReference>
<evidence type="ECO:0000256" key="4">
    <source>
        <dbReference type="ARBA" id="ARBA00023136"/>
    </source>
</evidence>
<dbReference type="PANTHER" id="PTHR18945">
    <property type="entry name" value="NEUROTRANSMITTER GATED ION CHANNEL"/>
    <property type="match status" value="1"/>
</dbReference>
<comment type="caution">
    <text evidence="5">Lacks conserved residue(s) required for the propagation of feature annotation.</text>
</comment>
<dbReference type="PRINTS" id="PR00252">
    <property type="entry name" value="NRIONCHANNEL"/>
</dbReference>
<dbReference type="InterPro" id="IPR036734">
    <property type="entry name" value="Neur_chan_lig-bd_sf"/>
</dbReference>
<evidence type="ECO:0000259" key="6">
    <source>
        <dbReference type="Pfam" id="PF02931"/>
    </source>
</evidence>
<evidence type="ECO:0000313" key="9">
    <source>
        <dbReference type="RefSeq" id="XP_006820295.1"/>
    </source>
</evidence>
<feature type="domain" description="Neurotransmitter-gated ion-channel transmembrane" evidence="7">
    <location>
        <begin position="200"/>
        <end position="307"/>
    </location>
</feature>
<feature type="transmembrane region" description="Helical" evidence="5">
    <location>
        <begin position="223"/>
        <end position="245"/>
    </location>
</feature>
<dbReference type="InterPro" id="IPR006029">
    <property type="entry name" value="Neurotrans-gated_channel_TM"/>
</dbReference>
<evidence type="ECO:0000256" key="3">
    <source>
        <dbReference type="ARBA" id="ARBA00022989"/>
    </source>
</evidence>
<dbReference type="RefSeq" id="XP_006820295.1">
    <property type="nucleotide sequence ID" value="XM_006820232.1"/>
</dbReference>
<dbReference type="InterPro" id="IPR018000">
    <property type="entry name" value="Neurotransmitter_ion_chnl_CS"/>
</dbReference>